<dbReference type="Pfam" id="PF02203">
    <property type="entry name" value="TarH"/>
    <property type="match status" value="1"/>
</dbReference>
<protein>
    <submittedName>
        <fullName evidence="15">Methyl-accepting chemotaxis protein</fullName>
    </submittedName>
</protein>
<dbReference type="PANTHER" id="PTHR43531">
    <property type="entry name" value="PROTEIN ICFG"/>
    <property type="match status" value="1"/>
</dbReference>
<dbReference type="PANTHER" id="PTHR43531:SF11">
    <property type="entry name" value="METHYL-ACCEPTING CHEMOTAXIS PROTEIN 3"/>
    <property type="match status" value="1"/>
</dbReference>
<keyword evidence="7 12" id="KW-1133">Transmembrane helix</keyword>
<dbReference type="InterPro" id="IPR003660">
    <property type="entry name" value="HAMP_dom"/>
</dbReference>
<feature type="domain" description="HAMP" evidence="14">
    <location>
        <begin position="228"/>
        <end position="282"/>
    </location>
</feature>
<keyword evidence="4" id="KW-0145">Chemotaxis</keyword>
<keyword evidence="6 12" id="KW-0812">Transmembrane</keyword>
<evidence type="ECO:0000256" key="10">
    <source>
        <dbReference type="ARBA" id="ARBA00029447"/>
    </source>
</evidence>
<sequence>MSLLTTLPLRWRFRPRRFTLHCPAWLQSLRGAFVLLLVLFCLLQCSSALLLTRLVGSTQHNVQLSHQLNQRQALLDEARMELLTASDNSNRAVIWLMQDNQTGSVDSWKSLAETARASLDKARTLFSAWQADSGSPLKQNFDLLADGLDEQLKGLNARDIDAVFMVPMQAYQQQFNDAYYQSINSANARAAQLNQSSLSALTDNRNLSLAIFALLLLLLLTSGMLLLRGVILPLDRLSRQLSRYAVGELSQPVLTSGPQAREIRQLIQATEEMRQGLQHIVREINAVSQAVMDSARQIAQQNSEFSHHNQQQSSVFEHLSGRLNRVAEEVENSVGFASHANQQVQEADTLTRRCGDVVAEVDARMRQIVDAASEISGIVSLLDGMSLQTRLLSLNASIESAHAGIYGRSFSIVAKEIGMLAEQSGTSTRNIDRLISRTHQHIDKGFSSVVALESLYGDITVAVTSVVTLLQELLQNADAQSRRVNTIATEIDDLNQQVKISEALTGENARASATLVEHAQRLSHSVSQFVL</sequence>
<dbReference type="EMBL" id="JBFKZN010000006">
    <property type="protein sequence ID" value="MEW5289954.1"/>
    <property type="molecule type" value="Genomic_DNA"/>
</dbReference>
<evidence type="ECO:0000259" key="13">
    <source>
        <dbReference type="PROSITE" id="PS50111"/>
    </source>
</evidence>
<accession>A0ABV3N2A9</accession>
<keyword evidence="9 11" id="KW-0807">Transducer</keyword>
<dbReference type="SMART" id="SM00319">
    <property type="entry name" value="TarH"/>
    <property type="match status" value="1"/>
</dbReference>
<organism evidence="15 16">
    <name type="scientific">Erwinia papayae</name>
    <dbReference type="NCBI Taxonomy" id="206499"/>
    <lineage>
        <taxon>Bacteria</taxon>
        <taxon>Pseudomonadati</taxon>
        <taxon>Pseudomonadota</taxon>
        <taxon>Gammaproteobacteria</taxon>
        <taxon>Enterobacterales</taxon>
        <taxon>Erwiniaceae</taxon>
        <taxon>Erwinia</taxon>
    </lineage>
</organism>
<evidence type="ECO:0000256" key="11">
    <source>
        <dbReference type="PROSITE-ProRule" id="PRU00284"/>
    </source>
</evidence>
<dbReference type="SUPFAM" id="SSF58104">
    <property type="entry name" value="Methyl-accepting chemotaxis protein (MCP) signaling domain"/>
    <property type="match status" value="1"/>
</dbReference>
<dbReference type="InterPro" id="IPR004090">
    <property type="entry name" value="Chemotax_Me-accpt_rcpt"/>
</dbReference>
<evidence type="ECO:0000256" key="5">
    <source>
        <dbReference type="ARBA" id="ARBA00022519"/>
    </source>
</evidence>
<dbReference type="PRINTS" id="PR00260">
    <property type="entry name" value="CHEMTRNSDUCR"/>
</dbReference>
<proteinExistence type="inferred from homology"/>
<keyword evidence="3" id="KW-0488">Methylation</keyword>
<dbReference type="InterPro" id="IPR003122">
    <property type="entry name" value="Tar_rcpt_lig-bd"/>
</dbReference>
<evidence type="ECO:0000256" key="4">
    <source>
        <dbReference type="ARBA" id="ARBA00022500"/>
    </source>
</evidence>
<dbReference type="SUPFAM" id="SSF47170">
    <property type="entry name" value="Aspartate receptor, ligand-binding domain"/>
    <property type="match status" value="1"/>
</dbReference>
<dbReference type="Gene3D" id="1.20.120.30">
    <property type="entry name" value="Aspartate receptor, ligand-binding domain"/>
    <property type="match status" value="1"/>
</dbReference>
<dbReference type="Pfam" id="PF00015">
    <property type="entry name" value="MCPsignal"/>
    <property type="match status" value="1"/>
</dbReference>
<evidence type="ECO:0000256" key="12">
    <source>
        <dbReference type="SAM" id="Phobius"/>
    </source>
</evidence>
<evidence type="ECO:0000256" key="1">
    <source>
        <dbReference type="ARBA" id="ARBA00004429"/>
    </source>
</evidence>
<evidence type="ECO:0000256" key="2">
    <source>
        <dbReference type="ARBA" id="ARBA00022475"/>
    </source>
</evidence>
<dbReference type="SMART" id="SM00283">
    <property type="entry name" value="MA"/>
    <property type="match status" value="1"/>
</dbReference>
<feature type="transmembrane region" description="Helical" evidence="12">
    <location>
        <begin position="207"/>
        <end position="231"/>
    </location>
</feature>
<evidence type="ECO:0000313" key="15">
    <source>
        <dbReference type="EMBL" id="MEW5289954.1"/>
    </source>
</evidence>
<comment type="caution">
    <text evidence="15">The sequence shown here is derived from an EMBL/GenBank/DDBJ whole genome shotgun (WGS) entry which is preliminary data.</text>
</comment>
<dbReference type="InterPro" id="IPR035440">
    <property type="entry name" value="4HB_MCP_dom_sf"/>
</dbReference>
<dbReference type="PROSITE" id="PS50885">
    <property type="entry name" value="HAMP"/>
    <property type="match status" value="1"/>
</dbReference>
<name>A0ABV3N2A9_9GAMM</name>
<comment type="similarity">
    <text evidence="10">Belongs to the methyl-accepting chemotaxis (MCP) protein family.</text>
</comment>
<keyword evidence="16" id="KW-1185">Reference proteome</keyword>
<dbReference type="CDD" id="cd19407">
    <property type="entry name" value="Tar_Tsr_sensor"/>
    <property type="match status" value="1"/>
</dbReference>
<evidence type="ECO:0000256" key="7">
    <source>
        <dbReference type="ARBA" id="ARBA00022989"/>
    </source>
</evidence>
<keyword evidence="8 12" id="KW-0472">Membrane</keyword>
<evidence type="ECO:0000256" key="6">
    <source>
        <dbReference type="ARBA" id="ARBA00022692"/>
    </source>
</evidence>
<gene>
    <name evidence="15" type="ORF">ABW286_12285</name>
</gene>
<dbReference type="InterPro" id="IPR051310">
    <property type="entry name" value="MCP_chemotaxis"/>
</dbReference>
<dbReference type="Proteomes" id="UP001554567">
    <property type="component" value="Unassembled WGS sequence"/>
</dbReference>
<keyword evidence="5" id="KW-0997">Cell inner membrane</keyword>
<evidence type="ECO:0000256" key="8">
    <source>
        <dbReference type="ARBA" id="ARBA00023136"/>
    </source>
</evidence>
<evidence type="ECO:0000256" key="3">
    <source>
        <dbReference type="ARBA" id="ARBA00022481"/>
    </source>
</evidence>
<dbReference type="PROSITE" id="PS50111">
    <property type="entry name" value="CHEMOTAXIS_TRANSDUC_2"/>
    <property type="match status" value="1"/>
</dbReference>
<reference evidence="15 16" key="1">
    <citation type="submission" date="2024-07" db="EMBL/GenBank/DDBJ databases">
        <authorList>
            <person name="Dulla G.F.J."/>
            <person name="Delorm J.G."/>
        </authorList>
    </citation>
    <scope>NUCLEOTIDE SEQUENCE [LARGE SCALE GENOMIC DNA]</scope>
    <source>
        <strain evidence="15 16">JGD 233</strain>
    </source>
</reference>
<dbReference type="RefSeq" id="WP_367167641.1">
    <property type="nucleotide sequence ID" value="NZ_JBFKZN010000006.1"/>
</dbReference>
<dbReference type="Gene3D" id="1.10.287.950">
    <property type="entry name" value="Methyl-accepting chemotaxis protein"/>
    <property type="match status" value="1"/>
</dbReference>
<comment type="subcellular location">
    <subcellularLocation>
        <location evidence="1">Cell inner membrane</location>
        <topology evidence="1">Multi-pass membrane protein</topology>
    </subcellularLocation>
</comment>
<dbReference type="InterPro" id="IPR004089">
    <property type="entry name" value="MCPsignal_dom"/>
</dbReference>
<evidence type="ECO:0000256" key="9">
    <source>
        <dbReference type="ARBA" id="ARBA00023224"/>
    </source>
</evidence>
<keyword evidence="2" id="KW-1003">Cell membrane</keyword>
<evidence type="ECO:0000259" key="14">
    <source>
        <dbReference type="PROSITE" id="PS50885"/>
    </source>
</evidence>
<feature type="domain" description="Methyl-accepting transducer" evidence="13">
    <location>
        <begin position="287"/>
        <end position="516"/>
    </location>
</feature>
<dbReference type="SMART" id="SM00304">
    <property type="entry name" value="HAMP"/>
    <property type="match status" value="1"/>
</dbReference>
<evidence type="ECO:0000313" key="16">
    <source>
        <dbReference type="Proteomes" id="UP001554567"/>
    </source>
</evidence>